<dbReference type="AlphaFoldDB" id="F6G741"/>
<accession>F6G741</accession>
<sequence length="737" mass="80697">MTLAFSDIIAETSADFDHAVAQIESANLRQASGIVLRAHASLWRQVVQVGFDTTLLERDLDAVLRRAPGLDVYLLPDAHSLAKLRAVKSGVRSPIQLIDGASGKKIVSEVDANCLDRIRFAELKGLFESFKGRCVICASANYHFALPSGAHASQFVRLGDAFASIETVDRIAYWVAMEIQSRSATLEKSGRHTVFVDHPSMLILAARVQQLVGVAVEIVAFPTYPSDVESRKASFDMLSGYAKECASVFVVIGVASTGRLAEFIQKWGDTEFPNATSVIVLYALQEIKVPSVLCQLELDGYRHFPDKGSCDLCAVESAAVQIHTSSYLVGVQPADAIPLTQEHFDKQRDFLQRWGAFPGVLRVHYDDPNEATGRHHAYYIDVGSLLEAPGFREKLHAACTQFNPKADVIVIPDHPTARKLGEILSDFLGMPLVVLDETLIARGEGPVDENLRSSQCALIVDDVFITGSRLESVNRFLRERCAERAPNLQTIRYWTVLATPSSPTGYQRVVRGMTQNHKWSSSVSHWQEIPLPDWHHADDCPWCMEQNVLSGLAQSIVEFDGPISQRLAALHSTTQGVAASPFVTTENGLPIPLLGANAVALAEGSNAMQVLFACASAAQQLRNAPKKALNADQFPTPRYVARRVLENNYTERLLWLALLRSLKGKELDPALKVFLAEAALDAEDGQHGIISGELAVAWLTGKLGAIPVSVPCREFFSGAGISWDALYATAFVDRYPQ</sequence>
<dbReference type="GeneID" id="61365660"/>
<dbReference type="RefSeq" id="WP_014618386.1">
    <property type="nucleotide sequence ID" value="NC_017575.1"/>
</dbReference>
<dbReference type="HOGENOM" id="CLU_376372_0_0_4"/>
<reference evidence="1 2" key="1">
    <citation type="journal article" date="2011" name="J. Bacteriol.">
        <title>Complete genome sequence of the plant pathogen Ralstonia solanacearum strain Po82.</title>
        <authorList>
            <person name="Xu J."/>
            <person name="Zheng H.J."/>
            <person name="Liu L."/>
            <person name="Pan Z.C."/>
            <person name="Prior P."/>
            <person name="Tang B."/>
            <person name="Xu J.S."/>
            <person name="Zhang H."/>
            <person name="Tian Q."/>
            <person name="Zhang L.Q."/>
            <person name="Feng J."/>
        </authorList>
    </citation>
    <scope>NUCLEOTIDE SEQUENCE [LARGE SCALE GENOMIC DNA]</scope>
    <source>
        <strain evidence="2">Po82</strain>
    </source>
</reference>
<gene>
    <name evidence="1" type="ordered locus">RSPO_m00063</name>
</gene>
<dbReference type="EMBL" id="CP002820">
    <property type="protein sequence ID" value="AEG70705.1"/>
    <property type="molecule type" value="Genomic_DNA"/>
</dbReference>
<evidence type="ECO:0000313" key="1">
    <source>
        <dbReference type="EMBL" id="AEG70705.1"/>
    </source>
</evidence>
<dbReference type="Proteomes" id="UP000007953">
    <property type="component" value="Plasmid megaplasmid"/>
</dbReference>
<protein>
    <submittedName>
        <fullName evidence="1">Uncharacterized protein</fullName>
    </submittedName>
</protein>
<dbReference type="PATRIC" id="fig|1031711.3.peg.3339"/>
<dbReference type="KEGG" id="rsn:RSPO_m00063"/>
<evidence type="ECO:0000313" key="2">
    <source>
        <dbReference type="Proteomes" id="UP000007953"/>
    </source>
</evidence>
<name>F6G741_RALS8</name>
<dbReference type="InterPro" id="IPR029057">
    <property type="entry name" value="PRTase-like"/>
</dbReference>
<dbReference type="CDD" id="cd06223">
    <property type="entry name" value="PRTases_typeI"/>
    <property type="match status" value="1"/>
</dbReference>
<keyword evidence="1" id="KW-0614">Plasmid</keyword>
<geneLocation type="plasmid" evidence="2"/>
<dbReference type="InterPro" id="IPR000836">
    <property type="entry name" value="PRTase_dom"/>
</dbReference>
<proteinExistence type="predicted"/>
<dbReference type="SUPFAM" id="SSF53271">
    <property type="entry name" value="PRTase-like"/>
    <property type="match status" value="1"/>
</dbReference>
<organism evidence="1 2">
    <name type="scientific">Ralstonia solanacearum (strain Po82)</name>
    <dbReference type="NCBI Taxonomy" id="1031711"/>
    <lineage>
        <taxon>Bacteria</taxon>
        <taxon>Pseudomonadati</taxon>
        <taxon>Pseudomonadota</taxon>
        <taxon>Betaproteobacteria</taxon>
        <taxon>Burkholderiales</taxon>
        <taxon>Burkholderiaceae</taxon>
        <taxon>Ralstonia</taxon>
        <taxon>Ralstonia solanacearum species complex</taxon>
    </lineage>
</organism>
<dbReference type="Gene3D" id="3.40.50.2020">
    <property type="match status" value="1"/>
</dbReference>